<evidence type="ECO:0000259" key="1">
    <source>
        <dbReference type="Pfam" id="PF03372"/>
    </source>
</evidence>
<dbReference type="InterPro" id="IPR051916">
    <property type="entry name" value="GPI-anchor_lipid_remodeler"/>
</dbReference>
<gene>
    <name evidence="2" type="ORF">GCM10009069_11350</name>
</gene>
<keyword evidence="2" id="KW-0255">Endonuclease</keyword>
<dbReference type="InterPro" id="IPR036691">
    <property type="entry name" value="Endo/exonu/phosph_ase_sf"/>
</dbReference>
<dbReference type="PANTHER" id="PTHR14859:SF15">
    <property type="entry name" value="ENDONUCLEASE_EXONUCLEASE_PHOSPHATASE DOMAIN-CONTAINING PROTEIN"/>
    <property type="match status" value="1"/>
</dbReference>
<keyword evidence="2" id="KW-0540">Nuclease</keyword>
<comment type="caution">
    <text evidence="2">The sequence shown here is derived from an EMBL/GenBank/DDBJ whole genome shotgun (WGS) entry which is preliminary data.</text>
</comment>
<dbReference type="GO" id="GO:0004519">
    <property type="term" value="F:endonuclease activity"/>
    <property type="evidence" value="ECO:0007669"/>
    <property type="project" value="UniProtKB-KW"/>
</dbReference>
<evidence type="ECO:0000313" key="3">
    <source>
        <dbReference type="Proteomes" id="UP000634004"/>
    </source>
</evidence>
<protein>
    <submittedName>
        <fullName evidence="2">Endonuclease</fullName>
    </submittedName>
</protein>
<dbReference type="EMBL" id="BMZH01000003">
    <property type="protein sequence ID" value="GHA89928.1"/>
    <property type="molecule type" value="Genomic_DNA"/>
</dbReference>
<dbReference type="InterPro" id="IPR005135">
    <property type="entry name" value="Endo/exonuclease/phosphatase"/>
</dbReference>
<sequence>MSQTFSVLSYNIQAGIGTQRPHHYISKAHHQLFSTKAKRKRLRSIGKFLAGYDVVCLQEVDPGGRRAGFANQGDLLREASQHAHHVYQENRAVRAISLHGNAILSRVAIKSCEDLKLPGRMGGRGALIVELDMDPATIIACVHLSLGIADQTQQIEFLADHLNLPQYGRARRIVCGDFNCGARSVPMKRLSEICEIRPLTSGIHKTYPAWAPRQALDHILSDDKTYEHEVLVEDVDFSDHRPVSAEFKFTSYKD</sequence>
<reference evidence="2" key="2">
    <citation type="submission" date="2020-09" db="EMBL/GenBank/DDBJ databases">
        <authorList>
            <person name="Sun Q."/>
            <person name="Kim S."/>
        </authorList>
    </citation>
    <scope>NUCLEOTIDE SEQUENCE</scope>
    <source>
        <strain evidence="2">KCTC 32513</strain>
    </source>
</reference>
<dbReference type="RefSeq" id="WP_189496299.1">
    <property type="nucleotide sequence ID" value="NZ_BMZH01000003.1"/>
</dbReference>
<dbReference type="Proteomes" id="UP000634004">
    <property type="component" value="Unassembled WGS sequence"/>
</dbReference>
<organism evidence="2 3">
    <name type="scientific">Algimonas arctica</name>
    <dbReference type="NCBI Taxonomy" id="1479486"/>
    <lineage>
        <taxon>Bacteria</taxon>
        <taxon>Pseudomonadati</taxon>
        <taxon>Pseudomonadota</taxon>
        <taxon>Alphaproteobacteria</taxon>
        <taxon>Maricaulales</taxon>
        <taxon>Robiginitomaculaceae</taxon>
        <taxon>Algimonas</taxon>
    </lineage>
</organism>
<proteinExistence type="predicted"/>
<keyword evidence="2" id="KW-0378">Hydrolase</keyword>
<dbReference type="PANTHER" id="PTHR14859">
    <property type="entry name" value="CALCOFLUOR WHITE HYPERSENSITIVE PROTEIN PRECURSOR"/>
    <property type="match status" value="1"/>
</dbReference>
<name>A0A8J3CRC8_9PROT</name>
<dbReference type="AlphaFoldDB" id="A0A8J3CRC8"/>
<accession>A0A8J3CRC8</accession>
<feature type="domain" description="Endonuclease/exonuclease/phosphatase" evidence="1">
    <location>
        <begin position="8"/>
        <end position="240"/>
    </location>
</feature>
<dbReference type="GO" id="GO:0006506">
    <property type="term" value="P:GPI anchor biosynthetic process"/>
    <property type="evidence" value="ECO:0007669"/>
    <property type="project" value="TreeGrafter"/>
</dbReference>
<dbReference type="SUPFAM" id="SSF56219">
    <property type="entry name" value="DNase I-like"/>
    <property type="match status" value="1"/>
</dbReference>
<evidence type="ECO:0000313" key="2">
    <source>
        <dbReference type="EMBL" id="GHA89928.1"/>
    </source>
</evidence>
<reference evidence="2" key="1">
    <citation type="journal article" date="2014" name="Int. J. Syst. Evol. Microbiol.">
        <title>Complete genome sequence of Corynebacterium casei LMG S-19264T (=DSM 44701T), isolated from a smear-ripened cheese.</title>
        <authorList>
            <consortium name="US DOE Joint Genome Institute (JGI-PGF)"/>
            <person name="Walter F."/>
            <person name="Albersmeier A."/>
            <person name="Kalinowski J."/>
            <person name="Ruckert C."/>
        </authorList>
    </citation>
    <scope>NUCLEOTIDE SEQUENCE</scope>
    <source>
        <strain evidence="2">KCTC 32513</strain>
    </source>
</reference>
<dbReference type="Gene3D" id="3.60.10.10">
    <property type="entry name" value="Endonuclease/exonuclease/phosphatase"/>
    <property type="match status" value="1"/>
</dbReference>
<keyword evidence="3" id="KW-1185">Reference proteome</keyword>
<dbReference type="GO" id="GO:0016020">
    <property type="term" value="C:membrane"/>
    <property type="evidence" value="ECO:0007669"/>
    <property type="project" value="GOC"/>
</dbReference>
<dbReference type="Pfam" id="PF03372">
    <property type="entry name" value="Exo_endo_phos"/>
    <property type="match status" value="1"/>
</dbReference>